<dbReference type="Proteomes" id="UP000267027">
    <property type="component" value="Unassembled WGS sequence"/>
</dbReference>
<evidence type="ECO:0000256" key="6">
    <source>
        <dbReference type="ARBA" id="ARBA00048493"/>
    </source>
</evidence>
<keyword evidence="8" id="KW-1185">Reference proteome</keyword>
<dbReference type="Gene3D" id="3.90.550.10">
    <property type="entry name" value="Spore Coat Polysaccharide Biosynthesis Protein SpsA, Chain A"/>
    <property type="match status" value="1"/>
</dbReference>
<comment type="similarity">
    <text evidence="2">Belongs to the UDPGP type 1 family.</text>
</comment>
<comment type="pathway">
    <text evidence="1">Nucleotide-sugar biosynthesis; UDP-N-acetyl-alpha-D-glucosamine biosynthesis; UDP-N-acetyl-alpha-D-glucosamine from N-acetyl-alpha-D-glucosamine 1-phosphate: step 1/1.</text>
</comment>
<organism evidence="7 8">
    <name type="scientific">Angiostrongylus costaricensis</name>
    <name type="common">Nematode worm</name>
    <dbReference type="NCBI Taxonomy" id="334426"/>
    <lineage>
        <taxon>Eukaryota</taxon>
        <taxon>Metazoa</taxon>
        <taxon>Ecdysozoa</taxon>
        <taxon>Nematoda</taxon>
        <taxon>Chromadorea</taxon>
        <taxon>Rhabditida</taxon>
        <taxon>Rhabditina</taxon>
        <taxon>Rhabditomorpha</taxon>
        <taxon>Strongyloidea</taxon>
        <taxon>Metastrongylidae</taxon>
        <taxon>Angiostrongylus</taxon>
    </lineage>
</organism>
<accession>A0A3P7I6J2</accession>
<dbReference type="EMBL" id="UYYA01004246">
    <property type="protein sequence ID" value="VDM60667.1"/>
    <property type="molecule type" value="Genomic_DNA"/>
</dbReference>
<evidence type="ECO:0000256" key="4">
    <source>
        <dbReference type="ARBA" id="ARBA00022679"/>
    </source>
</evidence>
<evidence type="ECO:0000313" key="7">
    <source>
        <dbReference type="EMBL" id="VDM60667.1"/>
    </source>
</evidence>
<protein>
    <recommendedName>
        <fullName evidence="3">UDP-N-acetylglucosamine diphosphorylase</fullName>
        <ecNumber evidence="3">2.7.7.23</ecNumber>
    </recommendedName>
</protein>
<dbReference type="PANTHER" id="PTHR11952">
    <property type="entry name" value="UDP- GLUCOSE PYROPHOSPHORYLASE"/>
    <property type="match status" value="1"/>
</dbReference>
<proteinExistence type="inferred from homology"/>
<comment type="catalytic activity">
    <reaction evidence="6">
        <text>N-acetyl-alpha-D-glucosamine 1-phosphate + UTP + H(+) = UDP-N-acetyl-alpha-D-glucosamine + diphosphate</text>
        <dbReference type="Rhea" id="RHEA:13509"/>
        <dbReference type="ChEBI" id="CHEBI:15378"/>
        <dbReference type="ChEBI" id="CHEBI:33019"/>
        <dbReference type="ChEBI" id="CHEBI:46398"/>
        <dbReference type="ChEBI" id="CHEBI:57705"/>
        <dbReference type="ChEBI" id="CHEBI:57776"/>
        <dbReference type="EC" id="2.7.7.23"/>
    </reaction>
</comment>
<reference evidence="7 8" key="1">
    <citation type="submission" date="2018-11" db="EMBL/GenBank/DDBJ databases">
        <authorList>
            <consortium name="Pathogen Informatics"/>
        </authorList>
    </citation>
    <scope>NUCLEOTIDE SEQUENCE [LARGE SCALE GENOMIC DNA]</scope>
    <source>
        <strain evidence="7 8">Costa Rica</strain>
    </source>
</reference>
<evidence type="ECO:0000256" key="2">
    <source>
        <dbReference type="ARBA" id="ARBA00010401"/>
    </source>
</evidence>
<evidence type="ECO:0000313" key="8">
    <source>
        <dbReference type="Proteomes" id="UP000267027"/>
    </source>
</evidence>
<evidence type="ECO:0000256" key="5">
    <source>
        <dbReference type="ARBA" id="ARBA00022695"/>
    </source>
</evidence>
<evidence type="ECO:0000256" key="1">
    <source>
        <dbReference type="ARBA" id="ARBA00005208"/>
    </source>
</evidence>
<gene>
    <name evidence="7" type="ORF">ACOC_LOCUS9082</name>
</gene>
<keyword evidence="4" id="KW-0808">Transferase</keyword>
<keyword evidence="5" id="KW-0548">Nucleotidyltransferase</keyword>
<dbReference type="InterPro" id="IPR002618">
    <property type="entry name" value="UDPGP_fam"/>
</dbReference>
<sequence>MLANVWEISGTIPLGLGVAPCDSLLGIQASKISLLQKLAAEEFLQTGAKAKIQWLIMTSQSTEQATRNHLTEVVPATGLTFEQITIFSQAEIPAFDNEGNLMLSNRHTVVTAPNGNGGLYSALAAHLPEMKLRGVKYFHVYCVDNILCKVADPHLLGFFIEKRADVATKTILKKPGELVGSVCLDNGCPRVVEYSELGAELAERKTDDGRLLFCAGSIANHLFSLDFLESFCSENFRLPYHRASKKIAHLSSDGKIMKPVSPNGIKLEQFVFDVFERSKNFYIWEVEREDEFSPLKNAESAGKECLSTCKKDLASLNRKWLESSGAKVIGDPIYLQTSVSYCGERYNDALNDSNKVCNIFSVNDYFLI</sequence>
<dbReference type="EC" id="2.7.7.23" evidence="3"/>
<dbReference type="PANTHER" id="PTHR11952:SF2">
    <property type="entry name" value="LD24639P"/>
    <property type="match status" value="1"/>
</dbReference>
<dbReference type="OrthoDB" id="532420at2759"/>
<name>A0A3P7I6J2_ANGCS</name>
<dbReference type="AlphaFoldDB" id="A0A3P7I6J2"/>
<dbReference type="GO" id="GO:0003977">
    <property type="term" value="F:UDP-N-acetylglucosamine diphosphorylase activity"/>
    <property type="evidence" value="ECO:0007669"/>
    <property type="project" value="UniProtKB-EC"/>
</dbReference>
<dbReference type="InterPro" id="IPR039741">
    <property type="entry name" value="UDP-sugar_pyrophosphorylase"/>
</dbReference>
<dbReference type="STRING" id="334426.A0A3P7I6J2"/>
<dbReference type="Pfam" id="PF01704">
    <property type="entry name" value="UDPGP"/>
    <property type="match status" value="1"/>
</dbReference>
<evidence type="ECO:0000256" key="3">
    <source>
        <dbReference type="ARBA" id="ARBA00012457"/>
    </source>
</evidence>
<dbReference type="SUPFAM" id="SSF53448">
    <property type="entry name" value="Nucleotide-diphospho-sugar transferases"/>
    <property type="match status" value="1"/>
</dbReference>
<dbReference type="InterPro" id="IPR029044">
    <property type="entry name" value="Nucleotide-diphossugar_trans"/>
</dbReference>